<evidence type="ECO:0000313" key="5">
    <source>
        <dbReference type="Proteomes" id="UP001323798"/>
    </source>
</evidence>
<protein>
    <submittedName>
        <fullName evidence="4">Glycerophosphoryl diester phosphodiesterase membrane domain-containing protein</fullName>
    </submittedName>
</protein>
<accession>A0ABZ0SQY0</accession>
<dbReference type="Pfam" id="PF25231">
    <property type="entry name" value="DUF7847"/>
    <property type="match status" value="1"/>
</dbReference>
<keyword evidence="2" id="KW-1133">Transmembrane helix</keyword>
<feature type="domain" description="DUF7847" evidence="3">
    <location>
        <begin position="35"/>
        <end position="318"/>
    </location>
</feature>
<feature type="transmembrane region" description="Helical" evidence="2">
    <location>
        <begin position="153"/>
        <end position="178"/>
    </location>
</feature>
<evidence type="ECO:0000259" key="3">
    <source>
        <dbReference type="Pfam" id="PF25231"/>
    </source>
</evidence>
<sequence length="444" mass="46473">MTANPAWGMPPHAGPAWTPPPRRGIVPLHPLPFGTVLGRSFTALRQNPRVLLGFALVVQLVAYLVVGVVTAGVAVGLFSRLDTVREGSADFDAIMAGSVAITAVVGGLLALAAGALGVIVQAVVVTEVAHEVLAEKLTLGALWRQVRPVAWRLIGYAALLAGALVAAFIVGVLLVGLLSLATPVAGILFAILLIIGGIVLVLWLSTKLLLTPSAIILEHATIRGGIARSWRLTRTRFWPVLGVVVVITVIFQVLAQLVSIPFSLIGSALTTVIAPTGAVDPSSIIAFVVTLLAVQMLTLLISAISTVVQSTASALLYVDCRMRHEGLDLDLLAYVEQRDAGAPNLPDPYTVGIGRLAPVRYGYAAAPPPYGVPPQYAPPPQYGQYAPPPQQYGQYAPPPQYGQYAPPPPYPQPTPPPSAAEGETPASPTQWTAPGQQPDEPPGS</sequence>
<feature type="transmembrane region" description="Helical" evidence="2">
    <location>
        <begin position="50"/>
        <end position="74"/>
    </location>
</feature>
<feature type="region of interest" description="Disordered" evidence="1">
    <location>
        <begin position="374"/>
        <end position="444"/>
    </location>
</feature>
<keyword evidence="2" id="KW-0812">Transmembrane</keyword>
<dbReference type="RefSeq" id="WP_320943559.1">
    <property type="nucleotide sequence ID" value="NZ_BAABEU010000004.1"/>
</dbReference>
<feature type="compositionally biased region" description="Pro residues" evidence="1">
    <location>
        <begin position="374"/>
        <end position="418"/>
    </location>
</feature>
<feature type="transmembrane region" description="Helical" evidence="2">
    <location>
        <begin position="237"/>
        <end position="264"/>
    </location>
</feature>
<dbReference type="InterPro" id="IPR057169">
    <property type="entry name" value="DUF7847"/>
</dbReference>
<dbReference type="Proteomes" id="UP001323798">
    <property type="component" value="Chromosome"/>
</dbReference>
<name>A0ABZ0SQY0_9MICO</name>
<evidence type="ECO:0000256" key="1">
    <source>
        <dbReference type="SAM" id="MobiDB-lite"/>
    </source>
</evidence>
<reference evidence="4 5" key="1">
    <citation type="submission" date="2023-11" db="EMBL/GenBank/DDBJ databases">
        <title>Genome sequence of Microbacterium rhizosphaerae KACC 19337.</title>
        <authorList>
            <person name="Choi H."/>
            <person name="Kim S."/>
            <person name="Kim Y."/>
            <person name="Kwon S.-W."/>
            <person name="Heo J."/>
        </authorList>
    </citation>
    <scope>NUCLEOTIDE SEQUENCE [LARGE SCALE GENOMIC DNA]</scope>
    <source>
        <strain evidence="4 5">KACC 19337</strain>
    </source>
</reference>
<keyword evidence="5" id="KW-1185">Reference proteome</keyword>
<gene>
    <name evidence="4" type="ORF">SM116_06050</name>
</gene>
<feature type="transmembrane region" description="Helical" evidence="2">
    <location>
        <begin position="94"/>
        <end position="120"/>
    </location>
</feature>
<proteinExistence type="predicted"/>
<feature type="transmembrane region" description="Helical" evidence="2">
    <location>
        <begin position="284"/>
        <end position="317"/>
    </location>
</feature>
<evidence type="ECO:0000313" key="4">
    <source>
        <dbReference type="EMBL" id="WPR90855.1"/>
    </source>
</evidence>
<organism evidence="4 5">
    <name type="scientific">Microbacterium rhizosphaerae</name>
    <dbReference type="NCBI Taxonomy" id="1678237"/>
    <lineage>
        <taxon>Bacteria</taxon>
        <taxon>Bacillati</taxon>
        <taxon>Actinomycetota</taxon>
        <taxon>Actinomycetes</taxon>
        <taxon>Micrococcales</taxon>
        <taxon>Microbacteriaceae</taxon>
        <taxon>Microbacterium</taxon>
    </lineage>
</organism>
<dbReference type="EMBL" id="CP139368">
    <property type="protein sequence ID" value="WPR90855.1"/>
    <property type="molecule type" value="Genomic_DNA"/>
</dbReference>
<keyword evidence="2" id="KW-0472">Membrane</keyword>
<feature type="compositionally biased region" description="Polar residues" evidence="1">
    <location>
        <begin position="426"/>
        <end position="435"/>
    </location>
</feature>
<feature type="transmembrane region" description="Helical" evidence="2">
    <location>
        <begin position="184"/>
        <end position="204"/>
    </location>
</feature>
<evidence type="ECO:0000256" key="2">
    <source>
        <dbReference type="SAM" id="Phobius"/>
    </source>
</evidence>